<dbReference type="GO" id="GO:0004674">
    <property type="term" value="F:protein serine/threonine kinase activity"/>
    <property type="evidence" value="ECO:0007669"/>
    <property type="project" value="UniProtKB-KW"/>
</dbReference>
<feature type="region of interest" description="Disordered" evidence="10">
    <location>
        <begin position="552"/>
        <end position="584"/>
    </location>
</feature>
<dbReference type="GO" id="GO:0005634">
    <property type="term" value="C:nucleus"/>
    <property type="evidence" value="ECO:0007669"/>
    <property type="project" value="TreeGrafter"/>
</dbReference>
<evidence type="ECO:0000256" key="4">
    <source>
        <dbReference type="ARBA" id="ARBA00022741"/>
    </source>
</evidence>
<dbReference type="Gene3D" id="3.30.200.20">
    <property type="entry name" value="Phosphorylase Kinase, domain 1"/>
    <property type="match status" value="1"/>
</dbReference>
<dbReference type="FunFam" id="3.30.200.20:FF:000770">
    <property type="entry name" value="SRSF protein kinase 2"/>
    <property type="match status" value="1"/>
</dbReference>
<feature type="compositionally biased region" description="Polar residues" evidence="10">
    <location>
        <begin position="94"/>
        <end position="109"/>
    </location>
</feature>
<dbReference type="Proteomes" id="UP000008711">
    <property type="component" value="Unassembled WGS sequence"/>
</dbReference>
<evidence type="ECO:0000256" key="9">
    <source>
        <dbReference type="PROSITE-ProRule" id="PRU10141"/>
    </source>
</evidence>
<feature type="compositionally biased region" description="Basic and acidic residues" evidence="10">
    <location>
        <begin position="183"/>
        <end position="195"/>
    </location>
</feature>
<dbReference type="PROSITE" id="PS00107">
    <property type="entry name" value="PROTEIN_KINASE_ATP"/>
    <property type="match status" value="1"/>
</dbReference>
<dbReference type="AlphaFoldDB" id="B3NTI1"/>
<gene>
    <name evidence="12" type="primary">Dere\GG17897</name>
    <name evidence="12" type="synonym">dere_GLEANR_2785</name>
    <name evidence="12" type="synonym">GG17897</name>
    <name evidence="12" type="ORF">Dere_GG17897</name>
</gene>
<reference evidence="12 13" key="2">
    <citation type="journal article" date="2008" name="Bioinformatics">
        <title>Assembly reconciliation.</title>
        <authorList>
            <person name="Zimin A.V."/>
            <person name="Smith D.R."/>
            <person name="Sutton G."/>
            <person name="Yorke J.A."/>
        </authorList>
    </citation>
    <scope>NUCLEOTIDE SEQUENCE [LARGE SCALE GENOMIC DNA]</scope>
    <source>
        <strain evidence="12 13">TSC#14021-0224.01</strain>
    </source>
</reference>
<dbReference type="EMBL" id="CH954180">
    <property type="protein sequence ID" value="EDV46985.2"/>
    <property type="molecule type" value="Genomic_DNA"/>
</dbReference>
<organism evidence="12 13">
    <name type="scientific">Drosophila erecta</name>
    <name type="common">Fruit fly</name>
    <dbReference type="NCBI Taxonomy" id="7220"/>
    <lineage>
        <taxon>Eukaryota</taxon>
        <taxon>Metazoa</taxon>
        <taxon>Ecdysozoa</taxon>
        <taxon>Arthropoda</taxon>
        <taxon>Hexapoda</taxon>
        <taxon>Insecta</taxon>
        <taxon>Pterygota</taxon>
        <taxon>Neoptera</taxon>
        <taxon>Endopterygota</taxon>
        <taxon>Diptera</taxon>
        <taxon>Brachycera</taxon>
        <taxon>Muscomorpha</taxon>
        <taxon>Ephydroidea</taxon>
        <taxon>Drosophilidae</taxon>
        <taxon>Drosophila</taxon>
        <taxon>Sophophora</taxon>
    </lineage>
</organism>
<comment type="catalytic activity">
    <reaction evidence="8">
        <text>L-seryl-[protein] + ATP = O-phospho-L-seryl-[protein] + ADP + H(+)</text>
        <dbReference type="Rhea" id="RHEA:17989"/>
        <dbReference type="Rhea" id="RHEA-COMP:9863"/>
        <dbReference type="Rhea" id="RHEA-COMP:11604"/>
        <dbReference type="ChEBI" id="CHEBI:15378"/>
        <dbReference type="ChEBI" id="CHEBI:29999"/>
        <dbReference type="ChEBI" id="CHEBI:30616"/>
        <dbReference type="ChEBI" id="CHEBI:83421"/>
        <dbReference type="ChEBI" id="CHEBI:456216"/>
        <dbReference type="EC" id="2.7.11.1"/>
    </reaction>
</comment>
<dbReference type="GO" id="GO:0050684">
    <property type="term" value="P:regulation of mRNA processing"/>
    <property type="evidence" value="ECO:0007669"/>
    <property type="project" value="TreeGrafter"/>
</dbReference>
<dbReference type="SUPFAM" id="SSF56112">
    <property type="entry name" value="Protein kinase-like (PK-like)"/>
    <property type="match status" value="1"/>
</dbReference>
<keyword evidence="3" id="KW-0808">Transferase</keyword>
<sequence length="807" mass="91663">MKQFKLPKVIKRKAGHSKNRDVRNDKEHKMAEALNQGGMANTSNNVKQPSPSEARKLHENMEQPCAKALKGQMEFGYRKRSHSMEQVPYEDMDQQWSKEVTDTLNTNHSKSNEPEQEPSESQEPGEGMAEPCGQMTGASNKKSRNKMPNLRRIARMPSLSECDQLHEDIRAQLAEVDRLCDNKSERSSARIEHSGDQSPGRASTKSNEVEEQTNGDSSQGNLYCDDDGSNGYEREECADDYVYGGYHPVSIGDVFASRYHVIKKLGWGHFSTVWLCYDCRMKRYCAVKVIKSALEYTETACDEIKLFSAIDKYESHKYRCKLVGFYDHFHITGPNGTHTCLVFEVLGDNLLSVIERTAYKGLPLCNIKQIARQILTGLYFLHNKCRIIHTDLKPENVLLVANDVTIRAQVSQAIDKYLKVHEERQRTGSKKTKSAKRRMRARTKKVISFFKSHRRLLRMQGIQDLLRLSERGLLSPLMASKAVTDKLPFLPFGFDGLKILNDDEVATVQNLAPVEQVGDFLDSECNNVDMLLKNPAYFMRYVMYKVVQSDEKERSTQHRRRFSQSSGRGHNKKKSSCRSRSASQVSHLTESCGLPISEPSLSKLNPKDPATEECEVMVKIADLGNSCWFDHHYNDDIQTREYRALEVILGAGYTETADIWSVACLLWELGTGTYLFDTHSKRGKYNLDEAHIARIVETCGIVPNDLVKKGIYSSNFFRSTGQLCHIPILKTRKLSTVLVNEHGWSHSDAKAFVAFLTPMLNTNPQLRASARKALGHPFCKQNGIQIQDVEIDQDQGMQRNEAYEKLC</sequence>
<evidence type="ECO:0000256" key="10">
    <source>
        <dbReference type="SAM" id="MobiDB-lite"/>
    </source>
</evidence>
<evidence type="ECO:0000256" key="1">
    <source>
        <dbReference type="ARBA" id="ARBA00012513"/>
    </source>
</evidence>
<comment type="catalytic activity">
    <reaction evidence="7">
        <text>L-threonyl-[protein] + ATP = O-phospho-L-threonyl-[protein] + ADP + H(+)</text>
        <dbReference type="Rhea" id="RHEA:46608"/>
        <dbReference type="Rhea" id="RHEA-COMP:11060"/>
        <dbReference type="Rhea" id="RHEA-COMP:11605"/>
        <dbReference type="ChEBI" id="CHEBI:15378"/>
        <dbReference type="ChEBI" id="CHEBI:30013"/>
        <dbReference type="ChEBI" id="CHEBI:30616"/>
        <dbReference type="ChEBI" id="CHEBI:61977"/>
        <dbReference type="ChEBI" id="CHEBI:456216"/>
        <dbReference type="EC" id="2.7.11.1"/>
    </reaction>
</comment>
<feature type="compositionally biased region" description="Basic residues" evidence="10">
    <location>
        <begin position="8"/>
        <end position="17"/>
    </location>
</feature>
<protein>
    <recommendedName>
        <fullName evidence="1">non-specific serine/threonine protein kinase</fullName>
        <ecNumber evidence="1">2.7.11.1</ecNumber>
    </recommendedName>
</protein>
<evidence type="ECO:0000313" key="12">
    <source>
        <dbReference type="EMBL" id="EDV46985.2"/>
    </source>
</evidence>
<feature type="domain" description="Protein kinase" evidence="11">
    <location>
        <begin position="259"/>
        <end position="779"/>
    </location>
</feature>
<dbReference type="eggNOG" id="KOG1290">
    <property type="taxonomic scope" value="Eukaryota"/>
</dbReference>
<evidence type="ECO:0000259" key="11">
    <source>
        <dbReference type="PROSITE" id="PS50011"/>
    </source>
</evidence>
<keyword evidence="5" id="KW-0418">Kinase</keyword>
<feature type="compositionally biased region" description="Polar residues" evidence="10">
    <location>
        <begin position="38"/>
        <end position="51"/>
    </location>
</feature>
<keyword evidence="4 9" id="KW-0547">Nucleotide-binding</keyword>
<evidence type="ECO:0000313" key="13">
    <source>
        <dbReference type="Proteomes" id="UP000008711"/>
    </source>
</evidence>
<accession>B3NTI1</accession>
<dbReference type="GO" id="GO:0005524">
    <property type="term" value="F:ATP binding"/>
    <property type="evidence" value="ECO:0007669"/>
    <property type="project" value="UniProtKB-UniRule"/>
</dbReference>
<name>B3NTI1_DROER</name>
<reference evidence="12 13" key="1">
    <citation type="journal article" date="2007" name="Nature">
        <title>Evolution of genes and genomes on the Drosophila phylogeny.</title>
        <authorList>
            <consortium name="Drosophila 12 Genomes Consortium"/>
            <person name="Clark A.G."/>
            <person name="Eisen M.B."/>
            <person name="Smith D.R."/>
            <person name="Bergman C.M."/>
            <person name="Oliver B."/>
            <person name="Markow T.A."/>
            <person name="Kaufman T.C."/>
            <person name="Kellis M."/>
            <person name="Gelbart W."/>
            <person name="Iyer V.N."/>
            <person name="Pollard D.A."/>
            <person name="Sackton T.B."/>
            <person name="Larracuente A.M."/>
            <person name="Singh N.D."/>
            <person name="Abad J.P."/>
            <person name="Abt D.N."/>
            <person name="Adryan B."/>
            <person name="Aguade M."/>
            <person name="Akashi H."/>
            <person name="Anderson W.W."/>
            <person name="Aquadro C.F."/>
            <person name="Ardell D.H."/>
            <person name="Arguello R."/>
            <person name="Artieri C.G."/>
            <person name="Barbash D.A."/>
            <person name="Barker D."/>
            <person name="Barsanti P."/>
            <person name="Batterham P."/>
            <person name="Batzoglou S."/>
            <person name="Begun D."/>
            <person name="Bhutkar A."/>
            <person name="Blanco E."/>
            <person name="Bosak S.A."/>
            <person name="Bradley R.K."/>
            <person name="Brand A.D."/>
            <person name="Brent M.R."/>
            <person name="Brooks A.N."/>
            <person name="Brown R.H."/>
            <person name="Butlin R.K."/>
            <person name="Caggese C."/>
            <person name="Calvi B.R."/>
            <person name="Bernardo de Carvalho A."/>
            <person name="Caspi A."/>
            <person name="Castrezana S."/>
            <person name="Celniker S.E."/>
            <person name="Chang J.L."/>
            <person name="Chapple C."/>
            <person name="Chatterji S."/>
            <person name="Chinwalla A."/>
            <person name="Civetta A."/>
            <person name="Clifton S.W."/>
            <person name="Comeron J.M."/>
            <person name="Costello J.C."/>
            <person name="Coyne J.A."/>
            <person name="Daub J."/>
            <person name="David R.G."/>
            <person name="Delcher A.L."/>
            <person name="Delehaunty K."/>
            <person name="Do C.B."/>
            <person name="Ebling H."/>
            <person name="Edwards K."/>
            <person name="Eickbush T."/>
            <person name="Evans J.D."/>
            <person name="Filipski A."/>
            <person name="Findeiss S."/>
            <person name="Freyhult E."/>
            <person name="Fulton L."/>
            <person name="Fulton R."/>
            <person name="Garcia A.C."/>
            <person name="Gardiner A."/>
            <person name="Garfield D.A."/>
            <person name="Garvin B.E."/>
            <person name="Gibson G."/>
            <person name="Gilbert D."/>
            <person name="Gnerre S."/>
            <person name="Godfrey J."/>
            <person name="Good R."/>
            <person name="Gotea V."/>
            <person name="Gravely B."/>
            <person name="Greenberg A.J."/>
            <person name="Griffiths-Jones S."/>
            <person name="Gross S."/>
            <person name="Guigo R."/>
            <person name="Gustafson E.A."/>
            <person name="Haerty W."/>
            <person name="Hahn M.W."/>
            <person name="Halligan D.L."/>
            <person name="Halpern A.L."/>
            <person name="Halter G.M."/>
            <person name="Han M.V."/>
            <person name="Heger A."/>
            <person name="Hillier L."/>
            <person name="Hinrichs A.S."/>
            <person name="Holmes I."/>
            <person name="Hoskins R.A."/>
            <person name="Hubisz M.J."/>
            <person name="Hultmark D."/>
            <person name="Huntley M.A."/>
            <person name="Jaffe D.B."/>
            <person name="Jagadeeshan S."/>
            <person name="Jeck W.R."/>
            <person name="Johnson J."/>
            <person name="Jones C.D."/>
            <person name="Jordan W.C."/>
            <person name="Karpen G.H."/>
            <person name="Kataoka E."/>
            <person name="Keightley P.D."/>
            <person name="Kheradpour P."/>
            <person name="Kirkness E.F."/>
            <person name="Koerich L.B."/>
            <person name="Kristiansen K."/>
            <person name="Kudrna D."/>
            <person name="Kulathinal R.J."/>
            <person name="Kumar S."/>
            <person name="Kwok R."/>
            <person name="Lander E."/>
            <person name="Langley C.H."/>
            <person name="Lapoint R."/>
            <person name="Lazzaro B.P."/>
            <person name="Lee S.J."/>
            <person name="Levesque L."/>
            <person name="Li R."/>
            <person name="Lin C.F."/>
            <person name="Lin M.F."/>
            <person name="Lindblad-Toh K."/>
            <person name="Llopart A."/>
            <person name="Long M."/>
            <person name="Low L."/>
            <person name="Lozovsky E."/>
            <person name="Lu J."/>
            <person name="Luo M."/>
            <person name="Machado C.A."/>
            <person name="Makalowski W."/>
            <person name="Marzo M."/>
            <person name="Matsuda M."/>
            <person name="Matzkin L."/>
            <person name="McAllister B."/>
            <person name="McBride C.S."/>
            <person name="McKernan B."/>
            <person name="McKernan K."/>
            <person name="Mendez-Lago M."/>
            <person name="Minx P."/>
            <person name="Mollenhauer M.U."/>
            <person name="Montooth K."/>
            <person name="Mount S.M."/>
            <person name="Mu X."/>
            <person name="Myers E."/>
            <person name="Negre B."/>
            <person name="Newfeld S."/>
            <person name="Nielsen R."/>
            <person name="Noor M.A."/>
            <person name="O'Grady P."/>
            <person name="Pachter L."/>
            <person name="Papaceit M."/>
            <person name="Parisi M.J."/>
            <person name="Parisi M."/>
            <person name="Parts L."/>
            <person name="Pedersen J.S."/>
            <person name="Pesole G."/>
            <person name="Phillippy A.M."/>
            <person name="Ponting C.P."/>
            <person name="Pop M."/>
            <person name="Porcelli D."/>
            <person name="Powell J.R."/>
            <person name="Prohaska S."/>
            <person name="Pruitt K."/>
            <person name="Puig M."/>
            <person name="Quesneville H."/>
            <person name="Ram K.R."/>
            <person name="Rand D."/>
            <person name="Rasmussen M.D."/>
            <person name="Reed L.K."/>
            <person name="Reenan R."/>
            <person name="Reily A."/>
            <person name="Remington K.A."/>
            <person name="Rieger T.T."/>
            <person name="Ritchie M.G."/>
            <person name="Robin C."/>
            <person name="Rogers Y.H."/>
            <person name="Rohde C."/>
            <person name="Rozas J."/>
            <person name="Rubenfield M.J."/>
            <person name="Ruiz A."/>
            <person name="Russo S."/>
            <person name="Salzberg S.L."/>
            <person name="Sanchez-Gracia A."/>
            <person name="Saranga D.J."/>
            <person name="Sato H."/>
            <person name="Schaeffer S.W."/>
            <person name="Schatz M.C."/>
            <person name="Schlenke T."/>
            <person name="Schwartz R."/>
            <person name="Segarra C."/>
            <person name="Singh R.S."/>
            <person name="Sirot L."/>
            <person name="Sirota M."/>
            <person name="Sisneros N.B."/>
            <person name="Smith C.D."/>
            <person name="Smith T.F."/>
            <person name="Spieth J."/>
            <person name="Stage D.E."/>
            <person name="Stark A."/>
            <person name="Stephan W."/>
            <person name="Strausberg R.L."/>
            <person name="Strempel S."/>
            <person name="Sturgill D."/>
            <person name="Sutton G."/>
            <person name="Sutton G.G."/>
            <person name="Tao W."/>
            <person name="Teichmann S."/>
            <person name="Tobari Y.N."/>
            <person name="Tomimura Y."/>
            <person name="Tsolas J.M."/>
            <person name="Valente V.L."/>
            <person name="Venter E."/>
            <person name="Venter J.C."/>
            <person name="Vicario S."/>
            <person name="Vieira F.G."/>
            <person name="Vilella A.J."/>
            <person name="Villasante A."/>
            <person name="Walenz B."/>
            <person name="Wang J."/>
            <person name="Wasserman M."/>
            <person name="Watts T."/>
            <person name="Wilson D."/>
            <person name="Wilson R.K."/>
            <person name="Wing R.A."/>
            <person name="Wolfner M.F."/>
            <person name="Wong A."/>
            <person name="Wong G.K."/>
            <person name="Wu C.I."/>
            <person name="Wu G."/>
            <person name="Yamamoto D."/>
            <person name="Yang H.P."/>
            <person name="Yang S.P."/>
            <person name="Yorke J.A."/>
            <person name="Yoshida K."/>
            <person name="Zdobnov E."/>
            <person name="Zhang P."/>
            <person name="Zhang Y."/>
            <person name="Zimin A.V."/>
            <person name="Baldwin J."/>
            <person name="Abdouelleil A."/>
            <person name="Abdulkadir J."/>
            <person name="Abebe A."/>
            <person name="Abera B."/>
            <person name="Abreu J."/>
            <person name="Acer S.C."/>
            <person name="Aftuck L."/>
            <person name="Alexander A."/>
            <person name="An P."/>
            <person name="Anderson E."/>
            <person name="Anderson S."/>
            <person name="Arachi H."/>
            <person name="Azer M."/>
            <person name="Bachantsang P."/>
            <person name="Barry A."/>
            <person name="Bayul T."/>
            <person name="Berlin A."/>
            <person name="Bessette D."/>
            <person name="Bloom T."/>
            <person name="Blye J."/>
            <person name="Boguslavskiy L."/>
            <person name="Bonnet C."/>
            <person name="Boukhgalter B."/>
            <person name="Bourzgui I."/>
            <person name="Brown A."/>
            <person name="Cahill P."/>
            <person name="Channer S."/>
            <person name="Cheshatsang Y."/>
            <person name="Chuda L."/>
            <person name="Citroen M."/>
            <person name="Collymore A."/>
            <person name="Cooke P."/>
            <person name="Costello M."/>
            <person name="D'Aco K."/>
            <person name="Daza R."/>
            <person name="De Haan G."/>
            <person name="DeGray S."/>
            <person name="DeMaso C."/>
            <person name="Dhargay N."/>
            <person name="Dooley K."/>
            <person name="Dooley E."/>
            <person name="Doricent M."/>
            <person name="Dorje P."/>
            <person name="Dorjee K."/>
            <person name="Dupes A."/>
            <person name="Elong R."/>
            <person name="Falk J."/>
            <person name="Farina A."/>
            <person name="Faro S."/>
            <person name="Ferguson D."/>
            <person name="Fisher S."/>
            <person name="Foley C.D."/>
            <person name="Franke A."/>
            <person name="Friedrich D."/>
            <person name="Gadbois L."/>
            <person name="Gearin G."/>
            <person name="Gearin C.R."/>
            <person name="Giannoukos G."/>
            <person name="Goode T."/>
            <person name="Graham J."/>
            <person name="Grandbois E."/>
            <person name="Grewal S."/>
            <person name="Gyaltsen K."/>
            <person name="Hafez N."/>
            <person name="Hagos B."/>
            <person name="Hall J."/>
            <person name="Henson C."/>
            <person name="Hollinger A."/>
            <person name="Honan T."/>
            <person name="Huard M.D."/>
            <person name="Hughes L."/>
            <person name="Hurhula B."/>
            <person name="Husby M.E."/>
            <person name="Kamat A."/>
            <person name="Kanga B."/>
            <person name="Kashin S."/>
            <person name="Khazanovich D."/>
            <person name="Kisner P."/>
            <person name="Lance K."/>
            <person name="Lara M."/>
            <person name="Lee W."/>
            <person name="Lennon N."/>
            <person name="Letendre F."/>
            <person name="LeVine R."/>
            <person name="Lipovsky A."/>
            <person name="Liu X."/>
            <person name="Liu J."/>
            <person name="Liu S."/>
            <person name="Lokyitsang T."/>
            <person name="Lokyitsang Y."/>
            <person name="Lubonja R."/>
            <person name="Lui A."/>
            <person name="MacDonald P."/>
            <person name="Magnisalis V."/>
            <person name="Maru K."/>
            <person name="Matthews C."/>
            <person name="McCusker W."/>
            <person name="McDonough S."/>
            <person name="Mehta T."/>
            <person name="Meldrim J."/>
            <person name="Meneus L."/>
            <person name="Mihai O."/>
            <person name="Mihalev A."/>
            <person name="Mihova T."/>
            <person name="Mittelman R."/>
            <person name="Mlenga V."/>
            <person name="Montmayeur A."/>
            <person name="Mulrain L."/>
            <person name="Navidi A."/>
            <person name="Naylor J."/>
            <person name="Negash T."/>
            <person name="Nguyen T."/>
            <person name="Nguyen N."/>
            <person name="Nicol R."/>
            <person name="Norbu C."/>
            <person name="Norbu N."/>
            <person name="Novod N."/>
            <person name="O'Neill B."/>
            <person name="Osman S."/>
            <person name="Markiewicz E."/>
            <person name="Oyono O.L."/>
            <person name="Patti C."/>
            <person name="Phunkhang P."/>
            <person name="Pierre F."/>
            <person name="Priest M."/>
            <person name="Raghuraman S."/>
            <person name="Rege F."/>
            <person name="Reyes R."/>
            <person name="Rise C."/>
            <person name="Rogov P."/>
            <person name="Ross K."/>
            <person name="Ryan E."/>
            <person name="Settipalli S."/>
            <person name="Shea T."/>
            <person name="Sherpa N."/>
            <person name="Shi L."/>
            <person name="Shih D."/>
            <person name="Sparrow T."/>
            <person name="Spaulding J."/>
            <person name="Stalker J."/>
            <person name="Stange-Thomann N."/>
            <person name="Stavropoulos S."/>
            <person name="Stone C."/>
            <person name="Strader C."/>
            <person name="Tesfaye S."/>
            <person name="Thomson T."/>
            <person name="Thoulutsang Y."/>
            <person name="Thoulutsang D."/>
            <person name="Topham K."/>
            <person name="Topping I."/>
            <person name="Tsamla T."/>
            <person name="Vassiliev H."/>
            <person name="Vo A."/>
            <person name="Wangchuk T."/>
            <person name="Wangdi T."/>
            <person name="Weiand M."/>
            <person name="Wilkinson J."/>
            <person name="Wilson A."/>
            <person name="Yadav S."/>
            <person name="Young G."/>
            <person name="Yu Q."/>
            <person name="Zembek L."/>
            <person name="Zhong D."/>
            <person name="Zimmer A."/>
            <person name="Zwirko Z."/>
            <person name="Jaffe D.B."/>
            <person name="Alvarez P."/>
            <person name="Brockman W."/>
            <person name="Butler J."/>
            <person name="Chin C."/>
            <person name="Gnerre S."/>
            <person name="Grabherr M."/>
            <person name="Kleber M."/>
            <person name="Mauceli E."/>
            <person name="MacCallum I."/>
        </authorList>
    </citation>
    <scope>NUCLEOTIDE SEQUENCE [LARGE SCALE GENOMIC DNA]</scope>
    <source>
        <strain evidence="12 13">TSC#14021-0224.01</strain>
    </source>
</reference>
<dbReference type="PROSITE" id="PS00108">
    <property type="entry name" value="PROTEIN_KINASE_ST"/>
    <property type="match status" value="1"/>
</dbReference>
<proteinExistence type="predicted"/>
<evidence type="ECO:0000256" key="5">
    <source>
        <dbReference type="ARBA" id="ARBA00022777"/>
    </source>
</evidence>
<dbReference type="InterPro" id="IPR011009">
    <property type="entry name" value="Kinase-like_dom_sf"/>
</dbReference>
<evidence type="ECO:0000256" key="8">
    <source>
        <dbReference type="ARBA" id="ARBA00048679"/>
    </source>
</evidence>
<dbReference type="InterPro" id="IPR008271">
    <property type="entry name" value="Ser/Thr_kinase_AS"/>
</dbReference>
<dbReference type="GO" id="GO:0005737">
    <property type="term" value="C:cytoplasm"/>
    <property type="evidence" value="ECO:0007669"/>
    <property type="project" value="TreeGrafter"/>
</dbReference>
<feature type="binding site" evidence="9">
    <location>
        <position position="288"/>
    </location>
    <ligand>
        <name>ATP</name>
        <dbReference type="ChEBI" id="CHEBI:30616"/>
    </ligand>
</feature>
<feature type="compositionally biased region" description="Basic and acidic residues" evidence="10">
    <location>
        <begin position="18"/>
        <end position="31"/>
    </location>
</feature>
<dbReference type="PANTHER" id="PTHR47634:SF9">
    <property type="entry name" value="PROTEIN KINASE DOMAIN-CONTAINING PROTEIN-RELATED"/>
    <property type="match status" value="1"/>
</dbReference>
<keyword evidence="2" id="KW-0723">Serine/threonine-protein kinase</keyword>
<dbReference type="HOGENOM" id="CLU_000288_81_12_1"/>
<keyword evidence="6 9" id="KW-0067">ATP-binding</keyword>
<dbReference type="SMART" id="SM00220">
    <property type="entry name" value="S_TKc"/>
    <property type="match status" value="1"/>
</dbReference>
<dbReference type="OrthoDB" id="2649at2759"/>
<evidence type="ECO:0000256" key="6">
    <source>
        <dbReference type="ARBA" id="ARBA00022840"/>
    </source>
</evidence>
<dbReference type="FunFam" id="1.10.510.10:FF:000275">
    <property type="entry name" value="SRSF protein kinase 2 isoform X3"/>
    <property type="match status" value="1"/>
</dbReference>
<evidence type="ECO:0000256" key="7">
    <source>
        <dbReference type="ARBA" id="ARBA00047899"/>
    </source>
</evidence>
<dbReference type="InterPro" id="IPR051334">
    <property type="entry name" value="SRPK"/>
</dbReference>
<feature type="region of interest" description="Disordered" evidence="10">
    <location>
        <begin position="1"/>
        <end position="59"/>
    </location>
</feature>
<keyword evidence="13" id="KW-1185">Reference proteome</keyword>
<dbReference type="Pfam" id="PF00069">
    <property type="entry name" value="Pkinase"/>
    <property type="match status" value="2"/>
</dbReference>
<dbReference type="PROSITE" id="PS50011">
    <property type="entry name" value="PROTEIN_KINASE_DOM"/>
    <property type="match status" value="1"/>
</dbReference>
<dbReference type="EC" id="2.7.11.1" evidence="1"/>
<evidence type="ECO:0000256" key="2">
    <source>
        <dbReference type="ARBA" id="ARBA00022527"/>
    </source>
</evidence>
<dbReference type="InterPro" id="IPR017441">
    <property type="entry name" value="Protein_kinase_ATP_BS"/>
</dbReference>
<dbReference type="GO" id="GO:0000245">
    <property type="term" value="P:spliceosomal complex assembly"/>
    <property type="evidence" value="ECO:0007669"/>
    <property type="project" value="TreeGrafter"/>
</dbReference>
<evidence type="ECO:0000256" key="3">
    <source>
        <dbReference type="ARBA" id="ARBA00022679"/>
    </source>
</evidence>
<dbReference type="Gene3D" id="1.10.510.10">
    <property type="entry name" value="Transferase(Phosphotransferase) domain 1"/>
    <property type="match status" value="2"/>
</dbReference>
<dbReference type="InterPro" id="IPR000719">
    <property type="entry name" value="Prot_kinase_dom"/>
</dbReference>
<feature type="region of interest" description="Disordered" evidence="10">
    <location>
        <begin position="77"/>
        <end position="148"/>
    </location>
</feature>
<feature type="compositionally biased region" description="Polar residues" evidence="10">
    <location>
        <begin position="196"/>
        <end position="221"/>
    </location>
</feature>
<feature type="region of interest" description="Disordered" evidence="10">
    <location>
        <begin position="183"/>
        <end position="225"/>
    </location>
</feature>
<dbReference type="PANTHER" id="PTHR47634">
    <property type="entry name" value="PROTEIN KINASE DOMAIN-CONTAINING PROTEIN-RELATED"/>
    <property type="match status" value="1"/>
</dbReference>